<dbReference type="RefSeq" id="XP_005104410.1">
    <property type="nucleotide sequence ID" value="XM_005104353.2"/>
</dbReference>
<dbReference type="SMART" id="SM00348">
    <property type="entry name" value="IRF"/>
    <property type="match status" value="1"/>
</dbReference>
<dbReference type="InterPro" id="IPR019471">
    <property type="entry name" value="Interferon_reg_factor-3"/>
</dbReference>
<dbReference type="GeneID" id="101864001"/>
<evidence type="ECO:0000256" key="1">
    <source>
        <dbReference type="SAM" id="MobiDB-lite"/>
    </source>
</evidence>
<proteinExistence type="predicted"/>
<dbReference type="SMART" id="SM01243">
    <property type="entry name" value="IRF-3"/>
    <property type="match status" value="1"/>
</dbReference>
<dbReference type="InterPro" id="IPR017855">
    <property type="entry name" value="SMAD-like_dom_sf"/>
</dbReference>
<evidence type="ECO:0000259" key="2">
    <source>
        <dbReference type="PROSITE" id="PS51507"/>
    </source>
</evidence>
<accession>A0ABM0JYA6</accession>
<feature type="compositionally biased region" description="Polar residues" evidence="1">
    <location>
        <begin position="269"/>
        <end position="287"/>
    </location>
</feature>
<protein>
    <submittedName>
        <fullName evidence="4">Interferon regulatory factor 5-like</fullName>
    </submittedName>
</protein>
<dbReference type="SUPFAM" id="SSF46785">
    <property type="entry name" value="Winged helix' DNA-binding domain"/>
    <property type="match status" value="1"/>
</dbReference>
<dbReference type="PANTHER" id="PTHR11949">
    <property type="entry name" value="INTERFERON REGULATORY FACTOR"/>
    <property type="match status" value="1"/>
</dbReference>
<dbReference type="InterPro" id="IPR036388">
    <property type="entry name" value="WH-like_DNA-bd_sf"/>
</dbReference>
<dbReference type="Pfam" id="PF10401">
    <property type="entry name" value="IRF-3"/>
    <property type="match status" value="1"/>
</dbReference>
<feature type="domain" description="IRF tryptophan pentad repeat" evidence="2">
    <location>
        <begin position="1"/>
        <end position="112"/>
    </location>
</feature>
<evidence type="ECO:0000313" key="3">
    <source>
        <dbReference type="Proteomes" id="UP000694888"/>
    </source>
</evidence>
<feature type="region of interest" description="Disordered" evidence="1">
    <location>
        <begin position="267"/>
        <end position="297"/>
    </location>
</feature>
<dbReference type="InterPro" id="IPR036390">
    <property type="entry name" value="WH_DNA-bd_sf"/>
</dbReference>
<dbReference type="PROSITE" id="PS51507">
    <property type="entry name" value="IRF_2"/>
    <property type="match status" value="1"/>
</dbReference>
<feature type="region of interest" description="Disordered" evidence="1">
    <location>
        <begin position="493"/>
        <end position="512"/>
    </location>
</feature>
<dbReference type="Proteomes" id="UP000694888">
    <property type="component" value="Unplaced"/>
</dbReference>
<dbReference type="PRINTS" id="PR00267">
    <property type="entry name" value="INTFRNREGFCT"/>
</dbReference>
<dbReference type="Pfam" id="PF00605">
    <property type="entry name" value="IRF"/>
    <property type="match status" value="1"/>
</dbReference>
<name>A0ABM0JYA6_APLCA</name>
<dbReference type="Gene3D" id="2.60.200.10">
    <property type="match status" value="1"/>
</dbReference>
<reference evidence="4" key="1">
    <citation type="submission" date="2025-08" db="UniProtKB">
        <authorList>
            <consortium name="RefSeq"/>
        </authorList>
    </citation>
    <scope>IDENTIFICATION</scope>
</reference>
<sequence length="512" mass="57822">MAAQRESRKRLVPFMYSMIGQCPGVVWENQEESMFRVPWKKYRTRGWKPADSQIFLEWARKTGKFKEGDKLDYPVWRTQLRCALNKTPEIREVENQHSEDDPDPYRVYQFVKSLPPCSFSIDNEFASIAATPASSGSQPPPVIPFEKIDCFLDNTSPPPQNTISHLLPQENPQISTAVLDIAENYVTVSLTDPLVRSELNQPPLQTIPNENSPGEMVAQLQNEAAVGEVGFPSFSSVESMGTNQRMPSDLRSIKSVDLVQLASGENLPSLPSLNTPDNSLGSYTSAQPEEKRENNTVVQTIPRPAEESVFSFSLWYGFNQNLLVKEGLIPSKGCLFTDPPKLKQKMHGPTEMAQIEMPLVDQFYGSENIDECQIKLISELLKNMEKGLLLTVRDDIVHAQRLCKTNIFLSDKKSKSFKLERGEQKSIPILDVKQNSDSFVYLTFGQEIKKHHENPMRRVLICLKIEHLKSKQKMMVQEANANFSSLEQLISGSEDNDPLSDEFKSMTVSSGQ</sequence>
<dbReference type="SUPFAM" id="SSF49879">
    <property type="entry name" value="SMAD/FHA domain"/>
    <property type="match status" value="1"/>
</dbReference>
<organism evidence="3 4">
    <name type="scientific">Aplysia californica</name>
    <name type="common">California sea hare</name>
    <dbReference type="NCBI Taxonomy" id="6500"/>
    <lineage>
        <taxon>Eukaryota</taxon>
        <taxon>Metazoa</taxon>
        <taxon>Spiralia</taxon>
        <taxon>Lophotrochozoa</taxon>
        <taxon>Mollusca</taxon>
        <taxon>Gastropoda</taxon>
        <taxon>Heterobranchia</taxon>
        <taxon>Euthyneura</taxon>
        <taxon>Tectipleura</taxon>
        <taxon>Aplysiida</taxon>
        <taxon>Aplysioidea</taxon>
        <taxon>Aplysiidae</taxon>
        <taxon>Aplysia</taxon>
    </lineage>
</organism>
<dbReference type="PANTHER" id="PTHR11949:SF53">
    <property type="entry name" value="IRF TRYPTOPHAN PENTAD REPEAT DOMAIN-CONTAINING PROTEIN"/>
    <property type="match status" value="1"/>
</dbReference>
<evidence type="ECO:0000313" key="4">
    <source>
        <dbReference type="RefSeq" id="XP_005104410.1"/>
    </source>
</evidence>
<dbReference type="InterPro" id="IPR001346">
    <property type="entry name" value="Interferon_reg_fact_DNA-bd_dom"/>
</dbReference>
<gene>
    <name evidence="4" type="primary">LOC101864001</name>
</gene>
<dbReference type="InterPro" id="IPR008984">
    <property type="entry name" value="SMAD_FHA_dom_sf"/>
</dbReference>
<dbReference type="CDD" id="cd00103">
    <property type="entry name" value="IRF"/>
    <property type="match status" value="1"/>
</dbReference>
<keyword evidence="3" id="KW-1185">Reference proteome</keyword>
<dbReference type="Gene3D" id="1.10.10.10">
    <property type="entry name" value="Winged helix-like DNA-binding domain superfamily/Winged helix DNA-binding domain"/>
    <property type="match status" value="1"/>
</dbReference>